<accession>A0A845M259</accession>
<keyword evidence="2" id="KW-1185">Reference proteome</keyword>
<sequence length="140" mass="14691">MRVFIAVFLLALAACTDTSTPRMTSIAGFEAGRLVGSWHVVDAFGTARPGLWRITPAEGGTLALSSPAGTARIRDDGNGRLSVSGPPGDLRVLWADADDRTLVLARPGGGYAVVLNRTPAIAPDRLRAAREILAWNGVTP</sequence>
<comment type="caution">
    <text evidence="1">The sequence shown here is derived from an EMBL/GenBank/DDBJ whole genome shotgun (WGS) entry which is preliminary data.</text>
</comment>
<dbReference type="InterPro" id="IPR012674">
    <property type="entry name" value="Calycin"/>
</dbReference>
<name>A0A845M259_9RHOB</name>
<evidence type="ECO:0000313" key="1">
    <source>
        <dbReference type="EMBL" id="MZR11817.1"/>
    </source>
</evidence>
<dbReference type="AlphaFoldDB" id="A0A845M259"/>
<organism evidence="1 2">
    <name type="scientific">Maritimibacter harenae</name>
    <dbReference type="NCBI Taxonomy" id="2606218"/>
    <lineage>
        <taxon>Bacteria</taxon>
        <taxon>Pseudomonadati</taxon>
        <taxon>Pseudomonadota</taxon>
        <taxon>Alphaproteobacteria</taxon>
        <taxon>Rhodobacterales</taxon>
        <taxon>Roseobacteraceae</taxon>
        <taxon>Maritimibacter</taxon>
    </lineage>
</organism>
<proteinExistence type="predicted"/>
<dbReference type="PROSITE" id="PS51257">
    <property type="entry name" value="PROKAR_LIPOPROTEIN"/>
    <property type="match status" value="1"/>
</dbReference>
<dbReference type="EMBL" id="WTUX01000005">
    <property type="protein sequence ID" value="MZR11817.1"/>
    <property type="molecule type" value="Genomic_DNA"/>
</dbReference>
<reference evidence="1 2" key="1">
    <citation type="submission" date="2019-12" db="EMBL/GenBank/DDBJ databases">
        <title>Maritimibacter sp. nov. sp. isolated from sea sand.</title>
        <authorList>
            <person name="Kim J."/>
            <person name="Jeong S.E."/>
            <person name="Jung H.S."/>
            <person name="Jeon C.O."/>
        </authorList>
    </citation>
    <scope>NUCLEOTIDE SEQUENCE [LARGE SCALE GENOMIC DNA]</scope>
    <source>
        <strain evidence="1 2">DP07</strain>
    </source>
</reference>
<evidence type="ECO:0000313" key="2">
    <source>
        <dbReference type="Proteomes" id="UP000467322"/>
    </source>
</evidence>
<dbReference type="SUPFAM" id="SSF50814">
    <property type="entry name" value="Lipocalins"/>
    <property type="match status" value="1"/>
</dbReference>
<protein>
    <submittedName>
        <fullName evidence="1">Lipocalin</fullName>
    </submittedName>
</protein>
<dbReference type="Gene3D" id="2.40.128.20">
    <property type="match status" value="1"/>
</dbReference>
<dbReference type="Proteomes" id="UP000467322">
    <property type="component" value="Unassembled WGS sequence"/>
</dbReference>
<dbReference type="RefSeq" id="WP_161349939.1">
    <property type="nucleotide sequence ID" value="NZ_WTUX01000005.1"/>
</dbReference>
<gene>
    <name evidence="1" type="ORF">GQE99_02155</name>
</gene>